<dbReference type="InterPro" id="IPR036754">
    <property type="entry name" value="YbaK/aa-tRNA-synt-asso_dom_sf"/>
</dbReference>
<name>A0A369L909_9ACTN</name>
<reference evidence="3 4" key="1">
    <citation type="journal article" date="2018" name="Elife">
        <title>Discovery and characterization of a prevalent human gut bacterial enzyme sufficient for the inactivation of a family of plant toxins.</title>
        <authorList>
            <person name="Koppel N."/>
            <person name="Bisanz J.E."/>
            <person name="Pandelia M.E."/>
            <person name="Turnbaugh P.J."/>
            <person name="Balskus E.P."/>
        </authorList>
    </citation>
    <scope>NUCLEOTIDE SEQUENCE [LARGE SCALE GENOMIC DNA]</scope>
    <source>
        <strain evidence="4">anaerobia AP69FAA</strain>
    </source>
</reference>
<gene>
    <name evidence="3" type="ORF">C1880_08545</name>
</gene>
<dbReference type="Gene3D" id="3.90.960.10">
    <property type="entry name" value="YbaK/aminoacyl-tRNA synthetase-associated domain"/>
    <property type="match status" value="1"/>
</dbReference>
<accession>A0A369L909</accession>
<sequence>MGKTEVLQYLDDQGVSYRKVEHEPVFTMEGMEQLNLPFAAEVVKNLFLRDDKKRAYYLVVMPGDKPANLKALRATLESRPLRFASGDDLEAILGLRAGAVSPLGVLNDDEHRVQVVFDEELRGYEGLGIHPNENTATLHVPLADVLALFDAHGTPYRFVPMECPEA</sequence>
<feature type="domain" description="YbaK/aminoacyl-tRNA synthetase-associated" evidence="2">
    <location>
        <begin position="22"/>
        <end position="146"/>
    </location>
</feature>
<dbReference type="OrthoDB" id="9798587at2"/>
<keyword evidence="4" id="KW-1185">Reference proteome</keyword>
<dbReference type="EMBL" id="PPTP01000008">
    <property type="protein sequence ID" value="RDB54645.1"/>
    <property type="molecule type" value="Genomic_DNA"/>
</dbReference>
<dbReference type="GO" id="GO:0002161">
    <property type="term" value="F:aminoacyl-tRNA deacylase activity"/>
    <property type="evidence" value="ECO:0007669"/>
    <property type="project" value="InterPro"/>
</dbReference>
<dbReference type="CDD" id="cd04335">
    <property type="entry name" value="PrdX_deacylase"/>
    <property type="match status" value="1"/>
</dbReference>
<dbReference type="RefSeq" id="WP_114621157.1">
    <property type="nucleotide sequence ID" value="NZ_PPTP01000008.1"/>
</dbReference>
<dbReference type="Pfam" id="PF04073">
    <property type="entry name" value="tRNA_edit"/>
    <property type="match status" value="1"/>
</dbReference>
<evidence type="ECO:0000259" key="2">
    <source>
        <dbReference type="Pfam" id="PF04073"/>
    </source>
</evidence>
<proteinExistence type="inferred from homology"/>
<dbReference type="PANTHER" id="PTHR31423">
    <property type="entry name" value="YBAK DOMAIN-CONTAINING PROTEIN"/>
    <property type="match status" value="1"/>
</dbReference>
<dbReference type="InterPro" id="IPR007214">
    <property type="entry name" value="YbaK/aa-tRNA-synth-assoc-dom"/>
</dbReference>
<dbReference type="Proteomes" id="UP000253792">
    <property type="component" value="Unassembled WGS sequence"/>
</dbReference>
<dbReference type="InterPro" id="IPR040285">
    <property type="entry name" value="ProX/PRXD1"/>
</dbReference>
<evidence type="ECO:0000313" key="3">
    <source>
        <dbReference type="EMBL" id="RDB54645.1"/>
    </source>
</evidence>
<evidence type="ECO:0000313" key="4">
    <source>
        <dbReference type="Proteomes" id="UP000253792"/>
    </source>
</evidence>
<dbReference type="PANTHER" id="PTHR31423:SF3">
    <property type="entry name" value="PROLYL-TRNA SYNTHETASE ASSOCIATED DOMAIN-CONTAINING PROTEIN 1-RELATED"/>
    <property type="match status" value="1"/>
</dbReference>
<comment type="similarity">
    <text evidence="1">Belongs to the PRORSD1 family.</text>
</comment>
<dbReference type="AlphaFoldDB" id="A0A369L909"/>
<evidence type="ECO:0000256" key="1">
    <source>
        <dbReference type="ARBA" id="ARBA00010201"/>
    </source>
</evidence>
<organism evidence="3 4">
    <name type="scientific">Senegalimassilia anaerobia</name>
    <dbReference type="NCBI Taxonomy" id="1473216"/>
    <lineage>
        <taxon>Bacteria</taxon>
        <taxon>Bacillati</taxon>
        <taxon>Actinomycetota</taxon>
        <taxon>Coriobacteriia</taxon>
        <taxon>Coriobacteriales</taxon>
        <taxon>Coriobacteriaceae</taxon>
        <taxon>Senegalimassilia</taxon>
    </lineage>
</organism>
<comment type="caution">
    <text evidence="3">The sequence shown here is derived from an EMBL/GenBank/DDBJ whole genome shotgun (WGS) entry which is preliminary data.</text>
</comment>
<dbReference type="SUPFAM" id="SSF55826">
    <property type="entry name" value="YbaK/ProRS associated domain"/>
    <property type="match status" value="1"/>
</dbReference>
<protein>
    <submittedName>
        <fullName evidence="3">Prolyl-tRNA editing protein</fullName>
    </submittedName>
</protein>